<dbReference type="GO" id="GO:0006351">
    <property type="term" value="P:DNA-templated transcription"/>
    <property type="evidence" value="ECO:0007669"/>
    <property type="project" value="InterPro"/>
</dbReference>
<dbReference type="Gene3D" id="3.90.1110.10">
    <property type="entry name" value="RNA polymerase Rpb2, domain 2"/>
    <property type="match status" value="1"/>
</dbReference>
<keyword evidence="4 8" id="KW-0548">Nucleotidyltransferase</keyword>
<dbReference type="InterPro" id="IPR007642">
    <property type="entry name" value="RNA_pol_Rpb2_2"/>
</dbReference>
<dbReference type="Gene3D" id="2.40.50.150">
    <property type="match status" value="1"/>
</dbReference>
<dbReference type="EC" id="2.7.7.6" evidence="8"/>
<dbReference type="InterPro" id="IPR015712">
    <property type="entry name" value="DNA-dir_RNA_pol_su2"/>
</dbReference>
<dbReference type="InterPro" id="IPR007645">
    <property type="entry name" value="RNA_pol_Rpb2_3"/>
</dbReference>
<keyword evidence="14" id="KW-1185">Reference proteome</keyword>
<protein>
    <recommendedName>
        <fullName evidence="8">DNA-directed RNA polymerase subunit beta</fullName>
        <ecNumber evidence="8">2.7.7.6</ecNumber>
    </recommendedName>
</protein>
<evidence type="ECO:0000256" key="7">
    <source>
        <dbReference type="RuleBase" id="RU000434"/>
    </source>
</evidence>
<evidence type="ECO:0000313" key="14">
    <source>
        <dbReference type="Proteomes" id="UP000604046"/>
    </source>
</evidence>
<evidence type="ECO:0000256" key="6">
    <source>
        <dbReference type="ARBA" id="ARBA00048552"/>
    </source>
</evidence>
<dbReference type="Pfam" id="PF04565">
    <property type="entry name" value="RNA_pol_Rpb2_3"/>
    <property type="match status" value="1"/>
</dbReference>
<dbReference type="Gene3D" id="3.90.1100.10">
    <property type="match status" value="1"/>
</dbReference>
<organism evidence="13 14">
    <name type="scientific">Symbiodinium natans</name>
    <dbReference type="NCBI Taxonomy" id="878477"/>
    <lineage>
        <taxon>Eukaryota</taxon>
        <taxon>Sar</taxon>
        <taxon>Alveolata</taxon>
        <taxon>Dinophyceae</taxon>
        <taxon>Suessiales</taxon>
        <taxon>Symbiodiniaceae</taxon>
        <taxon>Symbiodinium</taxon>
    </lineage>
</organism>
<dbReference type="GO" id="GO:0003899">
    <property type="term" value="F:DNA-directed RNA polymerase activity"/>
    <property type="evidence" value="ECO:0007669"/>
    <property type="project" value="UniProtKB-EC"/>
</dbReference>
<dbReference type="InterPro" id="IPR007121">
    <property type="entry name" value="RNA_pol_bsu_CS"/>
</dbReference>
<dbReference type="Gene3D" id="2.30.150.10">
    <property type="entry name" value="DNA-directed RNA polymerase, beta subunit, external 1 domain"/>
    <property type="match status" value="1"/>
</dbReference>
<dbReference type="EMBL" id="CAJNDS010002153">
    <property type="protein sequence ID" value="CAE7353508.1"/>
    <property type="molecule type" value="Genomic_DNA"/>
</dbReference>
<dbReference type="GO" id="GO:0000428">
    <property type="term" value="C:DNA-directed RNA polymerase complex"/>
    <property type="evidence" value="ECO:0007669"/>
    <property type="project" value="UniProtKB-KW"/>
</dbReference>
<dbReference type="Pfam" id="PF00562">
    <property type="entry name" value="RNA_pol_Rpb2_6"/>
    <property type="match status" value="1"/>
</dbReference>
<dbReference type="InterPro" id="IPR007120">
    <property type="entry name" value="DNA-dir_RNAP_su2_dom"/>
</dbReference>
<reference evidence="13" key="1">
    <citation type="submission" date="2021-02" db="EMBL/GenBank/DDBJ databases">
        <authorList>
            <person name="Dougan E. K."/>
            <person name="Rhodes N."/>
            <person name="Thang M."/>
            <person name="Chan C."/>
        </authorList>
    </citation>
    <scope>NUCLEOTIDE SEQUENCE</scope>
</reference>
<dbReference type="OrthoDB" id="424768at2759"/>
<feature type="domain" description="RNA polymerase Rpb2" evidence="10">
    <location>
        <begin position="1264"/>
        <end position="1305"/>
    </location>
</feature>
<evidence type="ECO:0000259" key="10">
    <source>
        <dbReference type="Pfam" id="PF04560"/>
    </source>
</evidence>
<dbReference type="GO" id="GO:0032549">
    <property type="term" value="F:ribonucleoside binding"/>
    <property type="evidence" value="ECO:0007669"/>
    <property type="project" value="InterPro"/>
</dbReference>
<dbReference type="Gene3D" id="3.90.1800.10">
    <property type="entry name" value="RNA polymerase alpha subunit dimerisation domain"/>
    <property type="match status" value="1"/>
</dbReference>
<evidence type="ECO:0000256" key="5">
    <source>
        <dbReference type="ARBA" id="ARBA00023163"/>
    </source>
</evidence>
<comment type="function">
    <text evidence="8">DNA-dependent RNA polymerase catalyzes the transcription of DNA into RNA using the four ribonucleoside triphosphates as substrates.</text>
</comment>
<evidence type="ECO:0000259" key="11">
    <source>
        <dbReference type="Pfam" id="PF04561"/>
    </source>
</evidence>
<dbReference type="PANTHER" id="PTHR20856">
    <property type="entry name" value="DNA-DIRECTED RNA POLYMERASE I SUBUNIT 2"/>
    <property type="match status" value="1"/>
</dbReference>
<dbReference type="InterPro" id="IPR014724">
    <property type="entry name" value="RNA_pol_RPB2_OB-fold"/>
</dbReference>
<evidence type="ECO:0000256" key="1">
    <source>
        <dbReference type="ARBA" id="ARBA00006835"/>
    </source>
</evidence>
<feature type="domain" description="RNA polymerase Rpb2" evidence="12">
    <location>
        <begin position="527"/>
        <end position="593"/>
    </location>
</feature>
<dbReference type="InterPro" id="IPR037034">
    <property type="entry name" value="RNA_pol_Rpb2_2_sf"/>
</dbReference>
<evidence type="ECO:0000256" key="4">
    <source>
        <dbReference type="ARBA" id="ARBA00022695"/>
    </source>
</evidence>
<feature type="domain" description="DNA-directed RNA polymerase subunit 2 hybrid-binding" evidence="9">
    <location>
        <begin position="923"/>
        <end position="1262"/>
    </location>
</feature>
<evidence type="ECO:0000259" key="12">
    <source>
        <dbReference type="Pfam" id="PF04565"/>
    </source>
</evidence>
<comment type="catalytic activity">
    <reaction evidence="6 8">
        <text>RNA(n) + a ribonucleoside 5'-triphosphate = RNA(n+1) + diphosphate</text>
        <dbReference type="Rhea" id="RHEA:21248"/>
        <dbReference type="Rhea" id="RHEA-COMP:14527"/>
        <dbReference type="Rhea" id="RHEA-COMP:17342"/>
        <dbReference type="ChEBI" id="CHEBI:33019"/>
        <dbReference type="ChEBI" id="CHEBI:61557"/>
        <dbReference type="ChEBI" id="CHEBI:140395"/>
        <dbReference type="EC" id="2.7.7.6"/>
    </reaction>
</comment>
<comment type="caution">
    <text evidence="13">The sequence shown here is derived from an EMBL/GenBank/DDBJ whole genome shotgun (WGS) entry which is preliminary data.</text>
</comment>
<name>A0A812PGM7_9DINO</name>
<evidence type="ECO:0000313" key="13">
    <source>
        <dbReference type="EMBL" id="CAE7353508.1"/>
    </source>
</evidence>
<dbReference type="Gene3D" id="2.40.50.100">
    <property type="match status" value="2"/>
</dbReference>
<comment type="similarity">
    <text evidence="1 7">Belongs to the RNA polymerase beta chain family.</text>
</comment>
<dbReference type="InterPro" id="IPR037033">
    <property type="entry name" value="DNA-dir_RNAP_su2_hyb_sf"/>
</dbReference>
<evidence type="ECO:0000256" key="8">
    <source>
        <dbReference type="RuleBase" id="RU363031"/>
    </source>
</evidence>
<accession>A0A812PGM7</accession>
<dbReference type="Pfam" id="PF04560">
    <property type="entry name" value="RNA_pol_Rpb2_7"/>
    <property type="match status" value="1"/>
</dbReference>
<feature type="domain" description="RNA polymerase Rpb2" evidence="11">
    <location>
        <begin position="409"/>
        <end position="465"/>
    </location>
</feature>
<dbReference type="SUPFAM" id="SSF64484">
    <property type="entry name" value="beta and beta-prime subunits of DNA dependent RNA-polymerase"/>
    <property type="match status" value="1"/>
</dbReference>
<dbReference type="GO" id="GO:0003677">
    <property type="term" value="F:DNA binding"/>
    <property type="evidence" value="ECO:0007669"/>
    <property type="project" value="InterPro"/>
</dbReference>
<keyword evidence="5 8" id="KW-0804">Transcription</keyword>
<proteinExistence type="inferred from homology"/>
<dbReference type="PROSITE" id="PS01166">
    <property type="entry name" value="RNA_POL_BETA"/>
    <property type="match status" value="1"/>
</dbReference>
<evidence type="ECO:0000259" key="9">
    <source>
        <dbReference type="Pfam" id="PF00562"/>
    </source>
</evidence>
<sequence length="1348" mass="148615">MSILHPDFGTQAVLACTSQAAHARAVRRHLVRHSEKRRLCEWAAGATAGVLVVRLAGGARRQSTRRAATNKSRDVSVAHVPNSHLVHGTWYDHVGMLEPERTHSMPPSQPAVHLLQAHRDSFKYFLQHSFGFELKKMAPKVKLTEDSIVLISQPEAEVRGIKHSASSRSAVGELSGTELSKVLPATFHNQRFSGELLTDRIYYVQGTESADVAEMKGDTYFATAFVPMIVTDCETGLAITVQVKIGRFPMLTEFVNLIIGGNPYIIAHRLERSSGAYFSVQAVDEAPMHVVELVTEEYSRIRCRCFKAKDIDQLSLEILMPKSRIPLPACLVLLALGLKPEQIKRARNAGRIWTEEYNELECDPDRDACTLAAAKLCSILDIDADMRFGGDSLAAFNFKSSWSFSSRVGPLGRRRLNERLGLELSDDHLTPKDFLATTDLLVDSFLGRVSLQVDDIDSLVNKRLRSVGQKMQGLVRDWLGQVQQKAECLPIKVDVVQGTGVVSVGRYQVRELDKFCVAQLWKENNRQLFEAVNPLAELTQARRVTQVSELGLDKIKRIQGIRLIHPSHYGRICPIETGEGMSAGIVMSMSSNTRATSDGELEAPHQLVSNGVLHLSQPWEYLLARSQFGCRVAQFDIAHAADGTLLAPARPERGGQPVDQAPPEMWKRPESVTMTHLGKFGSCSPLQVEYVACGTPISVAVGLIPFVEHDDANRALMGAKHQQQAVPLMWPERPVVGSGMEAQVATYSGRTHFSGVDGHVLYSDAAKVITISCKSISRVSEQMRTLRERLCDLYLTSEQLSECTQFENFLELCRRLPYEQLQQLYTDMSAVWPEKKSQKQRLDNWLLRVGIKASLQSLSLPQSPEECSLPPGWIETELCIHTQMVHHVTTDCAPTKKHTLVHDTVTVRPNDAVCSGDIVSEGAGISGGELALGKNLVVAYMPYNGYNYEDAIVISDRCVREDILTSVHIEELSLELEEGYVLAASEDPRDEGCSTYMPNGLAVEGTWLRSGDPAIMAISTQCEDEELSTPGDETFRRPKPKVIRAPPDVEGRVIDSSIRITEKLEFGETKKVKVATVLIAVRCRIQVGDKLSGRHGNKGIVARIVPIQDMPYLPDGTPIDVCLNPLGVPSRMNVGQIFENILGSAGRWNGEEYRVGSFDEMFAEEASRGLVFEAMRRAQVGTGNKWLLDAACPGKTRVYDGMTGRPLDTPVTAGISYIIKLCHMVRDKLHARPATTRSLQQGDQYGRGYHAITQQPIKGRSRGGGLRLGEMEVSALIGHGAGATLQELMTVKSDDVQGRAEVFKSLFEGCDVALPAGATSEGYLAFRRELAASGLVLSEGAWSDDELL</sequence>
<evidence type="ECO:0000256" key="2">
    <source>
        <dbReference type="ARBA" id="ARBA00022478"/>
    </source>
</evidence>
<keyword evidence="2 8" id="KW-0240">DNA-directed RNA polymerase</keyword>
<dbReference type="Pfam" id="PF04561">
    <property type="entry name" value="RNA_pol_Rpb2_2"/>
    <property type="match status" value="1"/>
</dbReference>
<dbReference type="InterPro" id="IPR007641">
    <property type="entry name" value="RNA_pol_Rpb2_7"/>
</dbReference>
<dbReference type="Gene3D" id="2.40.270.10">
    <property type="entry name" value="DNA-directed RNA polymerase, subunit 2, domain 6"/>
    <property type="match status" value="1"/>
</dbReference>
<dbReference type="InterPro" id="IPR042107">
    <property type="entry name" value="DNA-dir_RNA_pol_bsu_ext_1_sf"/>
</dbReference>
<dbReference type="Proteomes" id="UP000604046">
    <property type="component" value="Unassembled WGS sequence"/>
</dbReference>
<evidence type="ECO:0000256" key="3">
    <source>
        <dbReference type="ARBA" id="ARBA00022679"/>
    </source>
</evidence>
<gene>
    <name evidence="13" type="primary">rpoB</name>
    <name evidence="13" type="ORF">SNAT2548_LOCUS18696</name>
</gene>
<keyword evidence="3 8" id="KW-0808">Transferase</keyword>